<dbReference type="AlphaFoldDB" id="A0A220U598"/>
<feature type="transmembrane region" description="Helical" evidence="6">
    <location>
        <begin position="326"/>
        <end position="350"/>
    </location>
</feature>
<proteinExistence type="predicted"/>
<comment type="subcellular location">
    <subcellularLocation>
        <location evidence="1">Cell membrane</location>
        <topology evidence="1">Multi-pass membrane protein</topology>
    </subcellularLocation>
</comment>
<dbReference type="EMBL" id="CP022315">
    <property type="protein sequence ID" value="ASK63086.1"/>
    <property type="molecule type" value="Genomic_DNA"/>
</dbReference>
<feature type="transmembrane region" description="Helical" evidence="6">
    <location>
        <begin position="446"/>
        <end position="463"/>
    </location>
</feature>
<feature type="transmembrane region" description="Helical" evidence="6">
    <location>
        <begin position="42"/>
        <end position="64"/>
    </location>
</feature>
<dbReference type="RefSeq" id="WP_089062345.1">
    <property type="nucleotide sequence ID" value="NZ_CP022315.1"/>
</dbReference>
<accession>A0A220U598</accession>
<feature type="transmembrane region" description="Helical" evidence="6">
    <location>
        <begin position="121"/>
        <end position="144"/>
    </location>
</feature>
<evidence type="ECO:0000313" key="8">
    <source>
        <dbReference type="Proteomes" id="UP000198312"/>
    </source>
</evidence>
<keyword evidence="2" id="KW-1003">Cell membrane</keyword>
<evidence type="ECO:0000256" key="6">
    <source>
        <dbReference type="SAM" id="Phobius"/>
    </source>
</evidence>
<evidence type="ECO:0000256" key="5">
    <source>
        <dbReference type="ARBA" id="ARBA00023136"/>
    </source>
</evidence>
<feature type="transmembrane region" description="Helical" evidence="6">
    <location>
        <begin position="475"/>
        <end position="498"/>
    </location>
</feature>
<dbReference type="NCBIfam" id="TIGR02900">
    <property type="entry name" value="spore_V_B"/>
    <property type="match status" value="1"/>
</dbReference>
<gene>
    <name evidence="7" type="primary">spoVB</name>
    <name evidence="7" type="ORF">CFK37_13490</name>
</gene>
<dbReference type="KEGG" id="vil:CFK37_13490"/>
<keyword evidence="4 6" id="KW-1133">Transmembrane helix</keyword>
<reference evidence="7 8" key="1">
    <citation type="submission" date="2017-07" db="EMBL/GenBank/DDBJ databases">
        <title>Virgibacillus sp. LM2416.</title>
        <authorList>
            <person name="Tak E.J."/>
            <person name="Bae J.-W."/>
        </authorList>
    </citation>
    <scope>NUCLEOTIDE SEQUENCE [LARGE SCALE GENOMIC DNA]</scope>
    <source>
        <strain evidence="7 8">LM2416</strain>
    </source>
</reference>
<evidence type="ECO:0000256" key="4">
    <source>
        <dbReference type="ARBA" id="ARBA00022989"/>
    </source>
</evidence>
<keyword evidence="5 6" id="KW-0472">Membrane</keyword>
<feature type="transmembrane region" description="Helical" evidence="6">
    <location>
        <begin position="387"/>
        <end position="406"/>
    </location>
</feature>
<evidence type="ECO:0000313" key="7">
    <source>
        <dbReference type="EMBL" id="ASK63086.1"/>
    </source>
</evidence>
<dbReference type="PANTHER" id="PTHR30250">
    <property type="entry name" value="PST FAMILY PREDICTED COLANIC ACID TRANSPORTER"/>
    <property type="match status" value="1"/>
</dbReference>
<dbReference type="InterPro" id="IPR002797">
    <property type="entry name" value="Polysacc_synth"/>
</dbReference>
<feature type="transmembrane region" description="Helical" evidence="6">
    <location>
        <begin position="182"/>
        <end position="206"/>
    </location>
</feature>
<dbReference type="PANTHER" id="PTHR30250:SF24">
    <property type="entry name" value="STAGE V SPORULATION PROTEIN B"/>
    <property type="match status" value="1"/>
</dbReference>
<dbReference type="GO" id="GO:0005886">
    <property type="term" value="C:plasma membrane"/>
    <property type="evidence" value="ECO:0007669"/>
    <property type="project" value="UniProtKB-SubCell"/>
</dbReference>
<dbReference type="InterPro" id="IPR014249">
    <property type="entry name" value="Spore_V_B"/>
</dbReference>
<dbReference type="PIRSF" id="PIRSF038958">
    <property type="entry name" value="PG_synth_SpoVB"/>
    <property type="match status" value="1"/>
</dbReference>
<feature type="transmembrane region" description="Helical" evidence="6">
    <location>
        <begin position="412"/>
        <end position="434"/>
    </location>
</feature>
<feature type="transmembrane region" description="Helical" evidence="6">
    <location>
        <begin position="282"/>
        <end position="305"/>
    </location>
</feature>
<evidence type="ECO:0000256" key="3">
    <source>
        <dbReference type="ARBA" id="ARBA00022692"/>
    </source>
</evidence>
<dbReference type="OrthoDB" id="9775950at2"/>
<evidence type="ECO:0000256" key="2">
    <source>
        <dbReference type="ARBA" id="ARBA00022475"/>
    </source>
</evidence>
<dbReference type="InterPro" id="IPR024923">
    <property type="entry name" value="PG_synth_SpoVB"/>
</dbReference>
<name>A0A220U598_9BACI</name>
<dbReference type="Pfam" id="PF01943">
    <property type="entry name" value="Polysacc_synt"/>
    <property type="match status" value="1"/>
</dbReference>
<organism evidence="7 8">
    <name type="scientific">Virgibacillus phasianinus</name>
    <dbReference type="NCBI Taxonomy" id="2017483"/>
    <lineage>
        <taxon>Bacteria</taxon>
        <taxon>Bacillati</taxon>
        <taxon>Bacillota</taxon>
        <taxon>Bacilli</taxon>
        <taxon>Bacillales</taxon>
        <taxon>Bacillaceae</taxon>
        <taxon>Virgibacillus</taxon>
    </lineage>
</organism>
<keyword evidence="3 6" id="KW-0812">Transmembrane</keyword>
<dbReference type="InterPro" id="IPR050833">
    <property type="entry name" value="Poly_Biosynth_Transport"/>
</dbReference>
<dbReference type="Proteomes" id="UP000198312">
    <property type="component" value="Chromosome"/>
</dbReference>
<keyword evidence="8" id="KW-1185">Reference proteome</keyword>
<evidence type="ECO:0000256" key="1">
    <source>
        <dbReference type="ARBA" id="ARBA00004651"/>
    </source>
</evidence>
<feature type="transmembrane region" description="Helical" evidence="6">
    <location>
        <begin position="356"/>
        <end position="375"/>
    </location>
</feature>
<feature type="transmembrane region" description="Helical" evidence="6">
    <location>
        <begin position="156"/>
        <end position="176"/>
    </location>
</feature>
<dbReference type="CDD" id="cd13124">
    <property type="entry name" value="MATE_SpoVB_like"/>
    <property type="match status" value="1"/>
</dbReference>
<feature type="transmembrane region" description="Helical" evidence="6">
    <location>
        <begin position="84"/>
        <end position="109"/>
    </location>
</feature>
<feature type="transmembrane region" description="Helical" evidence="6">
    <location>
        <begin position="12"/>
        <end position="30"/>
    </location>
</feature>
<protein>
    <submittedName>
        <fullName evidence="7">Stage V sporulation protein B</fullName>
    </submittedName>
</protein>
<sequence length="519" mass="57027">MTKQTFLQGTIILIIAGMITRLLGFINRIVVARVMGEEGVGLYMMALPTMFLVITITQLGLPVAISKRVAEADAINDQQKIKKILIVSLIITGCTSLLISTILFFMIPFIATSLLTDSRTIYPLMAVCPIIPIVAISAVIRGYFQGLQDMKPQSYSLVIEQIVRISCVALFVKLLLPYGIEFAAAGAMVSVILGELASLSFIIYVFKRRKVIKIRYRFFGYLKSSKETLKELFSIALPTTGSKMIGSISYFLEPILVMQSLAIAGIASSLATKQYGELTGYILPLLFLPTFITNSLSITIVPSISEAGAKQNNKLIHYRIHQAIRISFASGGLATIVLSLFAAPILLYMYGTDHASGFLILMAPFFILLYIQAPMQAALQALDLAKPAMWNSLIGAFIKFTALFVLASSPKFGITGVALAMVVGVVLVTLLHLASLQKAIKFSIPLLDLGKMASLLLITWWVGNMLKNMYVSMDSQLSVLIGIILILTFVYILLLFGLRFITKEELKQIPLFAKWFSSK</sequence>
<feature type="transmembrane region" description="Helical" evidence="6">
    <location>
        <begin position="250"/>
        <end position="270"/>
    </location>
</feature>